<dbReference type="EMBL" id="QPFP01000022">
    <property type="protein sequence ID" value="TEB30693.1"/>
    <property type="molecule type" value="Genomic_DNA"/>
</dbReference>
<keyword evidence="2" id="KW-1185">Reference proteome</keyword>
<evidence type="ECO:0000313" key="2">
    <source>
        <dbReference type="Proteomes" id="UP000298030"/>
    </source>
</evidence>
<name>A0A4Y7T957_COPMI</name>
<organism evidence="1 2">
    <name type="scientific">Coprinellus micaceus</name>
    <name type="common">Glistening ink-cap mushroom</name>
    <name type="synonym">Coprinus micaceus</name>
    <dbReference type="NCBI Taxonomy" id="71717"/>
    <lineage>
        <taxon>Eukaryota</taxon>
        <taxon>Fungi</taxon>
        <taxon>Dikarya</taxon>
        <taxon>Basidiomycota</taxon>
        <taxon>Agaricomycotina</taxon>
        <taxon>Agaricomycetes</taxon>
        <taxon>Agaricomycetidae</taxon>
        <taxon>Agaricales</taxon>
        <taxon>Agaricineae</taxon>
        <taxon>Psathyrellaceae</taxon>
        <taxon>Coprinellus</taxon>
    </lineage>
</organism>
<comment type="caution">
    <text evidence="1">The sequence shown here is derived from an EMBL/GenBank/DDBJ whole genome shotgun (WGS) entry which is preliminary data.</text>
</comment>
<gene>
    <name evidence="1" type="ORF">FA13DRAFT_1792269</name>
</gene>
<dbReference type="AlphaFoldDB" id="A0A4Y7T957"/>
<protein>
    <submittedName>
        <fullName evidence="1">Uncharacterized protein</fullName>
    </submittedName>
</protein>
<reference evidence="1 2" key="1">
    <citation type="journal article" date="2019" name="Nat. Ecol. Evol.">
        <title>Megaphylogeny resolves global patterns of mushroom evolution.</title>
        <authorList>
            <person name="Varga T."/>
            <person name="Krizsan K."/>
            <person name="Foldi C."/>
            <person name="Dima B."/>
            <person name="Sanchez-Garcia M."/>
            <person name="Sanchez-Ramirez S."/>
            <person name="Szollosi G.J."/>
            <person name="Szarkandi J.G."/>
            <person name="Papp V."/>
            <person name="Albert L."/>
            <person name="Andreopoulos W."/>
            <person name="Angelini C."/>
            <person name="Antonin V."/>
            <person name="Barry K.W."/>
            <person name="Bougher N.L."/>
            <person name="Buchanan P."/>
            <person name="Buyck B."/>
            <person name="Bense V."/>
            <person name="Catcheside P."/>
            <person name="Chovatia M."/>
            <person name="Cooper J."/>
            <person name="Damon W."/>
            <person name="Desjardin D."/>
            <person name="Finy P."/>
            <person name="Geml J."/>
            <person name="Haridas S."/>
            <person name="Hughes K."/>
            <person name="Justo A."/>
            <person name="Karasinski D."/>
            <person name="Kautmanova I."/>
            <person name="Kiss B."/>
            <person name="Kocsube S."/>
            <person name="Kotiranta H."/>
            <person name="LaButti K.M."/>
            <person name="Lechner B.E."/>
            <person name="Liimatainen K."/>
            <person name="Lipzen A."/>
            <person name="Lukacs Z."/>
            <person name="Mihaltcheva S."/>
            <person name="Morgado L.N."/>
            <person name="Niskanen T."/>
            <person name="Noordeloos M.E."/>
            <person name="Ohm R.A."/>
            <person name="Ortiz-Santana B."/>
            <person name="Ovrebo C."/>
            <person name="Racz N."/>
            <person name="Riley R."/>
            <person name="Savchenko A."/>
            <person name="Shiryaev A."/>
            <person name="Soop K."/>
            <person name="Spirin V."/>
            <person name="Szebenyi C."/>
            <person name="Tomsovsky M."/>
            <person name="Tulloss R.E."/>
            <person name="Uehling J."/>
            <person name="Grigoriev I.V."/>
            <person name="Vagvolgyi C."/>
            <person name="Papp T."/>
            <person name="Martin F.M."/>
            <person name="Miettinen O."/>
            <person name="Hibbett D.S."/>
            <person name="Nagy L.G."/>
        </authorList>
    </citation>
    <scope>NUCLEOTIDE SEQUENCE [LARGE SCALE GENOMIC DNA]</scope>
    <source>
        <strain evidence="1 2">FP101781</strain>
    </source>
</reference>
<dbReference type="Proteomes" id="UP000298030">
    <property type="component" value="Unassembled WGS sequence"/>
</dbReference>
<sequence length="498" mass="57602">MPLSSQKCSSLTAWMKWKRRIPENLGVTCMKDPSFPFRIVIASRPERTIQSFLSTEAACVTREIFLDDKYNPDSDIALFLMASFAKVRRRYRLPTLWPSEQDLQELVSNASGQFIYAATVIRFLQSGSHPNPRALLEALLSWKVQDKFALSAQWLWVIKNYREPAFFINQLLQDCDGQADYLLENLPSLLRIPPLEDQSSPYRFYHKSLHDFFKDGSRCGRELCHAFKSGDEFCVKHVLEIFINKSPSASLPKLQRMAFLRHFTLFMSNDLLVSPIREAVDTEWGPEALAMCDVQWWVRFASDLNRCDLIMEWFEAVHEHCPMGSPGVCLLHCKHWRANILRACKALGWDVPDAVALFREALYQDAEANGTLSVLYRPWGFDAYFQPPSKQSDLSSIDLPAMCTRYTADEEHQVTLDLVAAVYSRLPTDWMSRFLREVKGDKYAIWLGFIDIFEEIKQDLGMGGLDVPVQENWWPTRGDVDWDSRAQRPGWRGRRHSY</sequence>
<proteinExistence type="predicted"/>
<accession>A0A4Y7T957</accession>
<dbReference type="OrthoDB" id="3127955at2759"/>
<evidence type="ECO:0000313" key="1">
    <source>
        <dbReference type="EMBL" id="TEB30693.1"/>
    </source>
</evidence>